<gene>
    <name evidence="1" type="ordered locus">BpOF4_03750</name>
</gene>
<dbReference type="AlphaFoldDB" id="D3FX61"/>
<name>D3FX61_ALKPO</name>
<proteinExistence type="predicted"/>
<protein>
    <recommendedName>
        <fullName evidence="3">MAE-28990/MAE-18760-like HEPN domain-containing protein</fullName>
    </recommendedName>
</protein>
<dbReference type="KEGG" id="bpf:BpOF4_03750"/>
<accession>D3FX61</accession>
<dbReference type="HOGENOM" id="CLU_2153286_0_0_9"/>
<evidence type="ECO:0000313" key="2">
    <source>
        <dbReference type="Proteomes" id="UP000001544"/>
    </source>
</evidence>
<organism evidence="1 2">
    <name type="scientific">Alkalihalophilus pseudofirmus (strain ATCC BAA-2126 / JCM 17055 / OF4)</name>
    <name type="common">Bacillus pseudofirmus</name>
    <dbReference type="NCBI Taxonomy" id="398511"/>
    <lineage>
        <taxon>Bacteria</taxon>
        <taxon>Bacillati</taxon>
        <taxon>Bacillota</taxon>
        <taxon>Bacilli</taxon>
        <taxon>Bacillales</taxon>
        <taxon>Bacillaceae</taxon>
        <taxon>Alkalihalophilus</taxon>
    </lineage>
</organism>
<evidence type="ECO:0008006" key="3">
    <source>
        <dbReference type="Google" id="ProtNLM"/>
    </source>
</evidence>
<reference evidence="1 2" key="1">
    <citation type="journal article" date="2011" name="Environ. Microbiol.">
        <title>Genome of alkaliphilic Bacillus pseudofirmus OF4 reveals adaptations that support the ability to grow in an external pH range from 7.5 to 11.4.</title>
        <authorList>
            <person name="Janto B."/>
            <person name="Ahmed A."/>
            <person name="Ito M."/>
            <person name="Liu J."/>
            <person name="Hicks D.B."/>
            <person name="Pagni S."/>
            <person name="Fackelmayer O.J."/>
            <person name="Smith T.A."/>
            <person name="Earl J."/>
            <person name="Elbourne L.D."/>
            <person name="Hassan K."/>
            <person name="Paulsen I.T."/>
            <person name="Kolsto A.B."/>
            <person name="Tourasse N.J."/>
            <person name="Ehrlich G.D."/>
            <person name="Boissy R."/>
            <person name="Ivey D.M."/>
            <person name="Li G."/>
            <person name="Xue Y."/>
            <person name="Ma Y."/>
            <person name="Hu F.Z."/>
            <person name="Krulwich T.A."/>
        </authorList>
    </citation>
    <scope>NUCLEOTIDE SEQUENCE [LARGE SCALE GENOMIC DNA]</scope>
    <source>
        <strain evidence="2">ATCC BAA-2126 / JCM 17055 / OF4</strain>
    </source>
</reference>
<dbReference type="STRING" id="398511.BpOF4_03750"/>
<sequence>MVLAELFKRFARAISYTYFRYDPNTTSEEKYHSMNMYLLSDEDLVEEIGGILNNRNDLAHIFIDDILDFIDNNFFDMAKKAVMLYEVIEKYVEYVNKYDPSKTRIRKIYLE</sequence>
<evidence type="ECO:0000313" key="1">
    <source>
        <dbReference type="EMBL" id="ADC48816.1"/>
    </source>
</evidence>
<dbReference type="Proteomes" id="UP000001544">
    <property type="component" value="Chromosome"/>
</dbReference>
<keyword evidence="2" id="KW-1185">Reference proteome</keyword>
<dbReference type="EMBL" id="CP001878">
    <property type="protein sequence ID" value="ADC48816.1"/>
    <property type="molecule type" value="Genomic_DNA"/>
</dbReference>